<reference evidence="3 4" key="1">
    <citation type="submission" date="2019-03" db="EMBL/GenBank/DDBJ databases">
        <title>Complete genome sequence of Paenisporosarcina antarctica CGMCC 1.6503T.</title>
        <authorList>
            <person name="Rong J.-C."/>
            <person name="Chi N.-Y."/>
            <person name="Zhang Q.-F."/>
        </authorList>
    </citation>
    <scope>NUCLEOTIDE SEQUENCE [LARGE SCALE GENOMIC DNA]</scope>
    <source>
        <strain evidence="3 4">CGMCC 1.6503</strain>
    </source>
</reference>
<dbReference type="Proteomes" id="UP000294292">
    <property type="component" value="Chromosome"/>
</dbReference>
<dbReference type="KEGG" id="panc:E2636_14205"/>
<organism evidence="3 4">
    <name type="scientific">Paenisporosarcina antarctica</name>
    <dbReference type="NCBI Taxonomy" id="417367"/>
    <lineage>
        <taxon>Bacteria</taxon>
        <taxon>Bacillati</taxon>
        <taxon>Bacillota</taxon>
        <taxon>Bacilli</taxon>
        <taxon>Bacillales</taxon>
        <taxon>Caryophanaceae</taxon>
        <taxon>Paenisporosarcina</taxon>
    </lineage>
</organism>
<dbReference type="RefSeq" id="WP_134210787.1">
    <property type="nucleotide sequence ID" value="NZ_CP038015.1"/>
</dbReference>
<dbReference type="GO" id="GO:0016787">
    <property type="term" value="F:hydrolase activity"/>
    <property type="evidence" value="ECO:0007669"/>
    <property type="project" value="InterPro"/>
</dbReference>
<feature type="domain" description="Calcineurin-like phosphoesterase" evidence="2">
    <location>
        <begin position="143"/>
        <end position="304"/>
    </location>
</feature>
<dbReference type="PANTHER" id="PTHR31302">
    <property type="entry name" value="TRANSMEMBRANE PROTEIN WITH METALLOPHOSPHOESTERASE DOMAIN-RELATED"/>
    <property type="match status" value="1"/>
</dbReference>
<feature type="transmembrane region" description="Helical" evidence="1">
    <location>
        <begin position="67"/>
        <end position="92"/>
    </location>
</feature>
<keyword evidence="1" id="KW-1133">Transmembrane helix</keyword>
<keyword evidence="4" id="KW-1185">Reference proteome</keyword>
<keyword evidence="1" id="KW-0472">Membrane</keyword>
<evidence type="ECO:0000313" key="4">
    <source>
        <dbReference type="Proteomes" id="UP000294292"/>
    </source>
</evidence>
<name>A0A4P7A0Q9_9BACL</name>
<evidence type="ECO:0000313" key="3">
    <source>
        <dbReference type="EMBL" id="QBP42233.1"/>
    </source>
</evidence>
<accession>A0A4P7A0Q9</accession>
<dbReference type="PANTHER" id="PTHR31302:SF0">
    <property type="entry name" value="TRANSMEMBRANE PROTEIN WITH METALLOPHOSPHOESTERASE DOMAIN"/>
    <property type="match status" value="1"/>
</dbReference>
<dbReference type="OrthoDB" id="9780884at2"/>
<feature type="transmembrane region" description="Helical" evidence="1">
    <location>
        <begin position="98"/>
        <end position="121"/>
    </location>
</feature>
<gene>
    <name evidence="3" type="ORF">E2636_14205</name>
</gene>
<evidence type="ECO:0000259" key="2">
    <source>
        <dbReference type="Pfam" id="PF00149"/>
    </source>
</evidence>
<protein>
    <submittedName>
        <fullName evidence="3">Metallophosphoesterase</fullName>
    </submittedName>
</protein>
<dbReference type="InterPro" id="IPR029052">
    <property type="entry name" value="Metallo-depent_PP-like"/>
</dbReference>
<dbReference type="Gene3D" id="3.60.21.10">
    <property type="match status" value="1"/>
</dbReference>
<dbReference type="CDD" id="cd07385">
    <property type="entry name" value="MPP_YkuE_C"/>
    <property type="match status" value="1"/>
</dbReference>
<keyword evidence="1" id="KW-0812">Transmembrane</keyword>
<dbReference type="SUPFAM" id="SSF56300">
    <property type="entry name" value="Metallo-dependent phosphatases"/>
    <property type="match status" value="1"/>
</dbReference>
<dbReference type="Pfam" id="PF00149">
    <property type="entry name" value="Metallophos"/>
    <property type="match status" value="1"/>
</dbReference>
<evidence type="ECO:0000256" key="1">
    <source>
        <dbReference type="SAM" id="Phobius"/>
    </source>
</evidence>
<feature type="transmembrane region" description="Helical" evidence="1">
    <location>
        <begin position="35"/>
        <end position="55"/>
    </location>
</feature>
<dbReference type="EMBL" id="CP038015">
    <property type="protein sequence ID" value="QBP42233.1"/>
    <property type="molecule type" value="Genomic_DNA"/>
</dbReference>
<sequence>MKRISIGTLILTMYALLVYYLGYNTYQWLLTWNLPIHPVFFGILWSLLAFGYIIGKFSHGLKYFSMIGSYWFIVMQYGVILFPITTIVYLVWPSQQTIFIAGNVLAIVFLSIFIIGTYMAFSPVVRYKTIHLNKDSSSHRELKVVLGSDFHLGLLSNKKHLQRFVNLANGEQPDIVLLAGDLVDDDPIWFVKDGMSVVMRQLKTTYGVYGVVGNHEYYGKKIPLLIEEMKEAGVQMLLDETICIDDAFYVSGREDATNGKRKSLESLKPDNEELPWFVMDHTPYNLNTPAQLGVDVHVSGHTHRGQMWPNHLFTRRLFELDHGHKLKGSMHAFVSSGFGFWGPPIRLGSRSEIWSITIRFSKK</sequence>
<dbReference type="AlphaFoldDB" id="A0A4P7A0Q9"/>
<proteinExistence type="predicted"/>
<dbReference type="InterPro" id="IPR004843">
    <property type="entry name" value="Calcineurin-like_PHP"/>
</dbReference>
<feature type="transmembrane region" description="Helical" evidence="1">
    <location>
        <begin position="7"/>
        <end position="23"/>
    </location>
</feature>
<dbReference type="InterPro" id="IPR051158">
    <property type="entry name" value="Metallophosphoesterase_sf"/>
</dbReference>